<dbReference type="EMBL" id="JAAAIN010003736">
    <property type="protein sequence ID" value="KAG0284282.1"/>
    <property type="molecule type" value="Genomic_DNA"/>
</dbReference>
<gene>
    <name evidence="1" type="ORF">BGZ97_008244</name>
</gene>
<comment type="caution">
    <text evidence="1">The sequence shown here is derived from an EMBL/GenBank/DDBJ whole genome shotgun (WGS) entry which is preliminary data.</text>
</comment>
<protein>
    <submittedName>
        <fullName evidence="1">Uncharacterized protein</fullName>
    </submittedName>
</protein>
<organism evidence="1 2">
    <name type="scientific">Linnemannia gamsii</name>
    <dbReference type="NCBI Taxonomy" id="64522"/>
    <lineage>
        <taxon>Eukaryota</taxon>
        <taxon>Fungi</taxon>
        <taxon>Fungi incertae sedis</taxon>
        <taxon>Mucoromycota</taxon>
        <taxon>Mortierellomycotina</taxon>
        <taxon>Mortierellomycetes</taxon>
        <taxon>Mortierellales</taxon>
        <taxon>Mortierellaceae</taxon>
        <taxon>Linnemannia</taxon>
    </lineage>
</organism>
<dbReference type="Proteomes" id="UP000823405">
    <property type="component" value="Unassembled WGS sequence"/>
</dbReference>
<dbReference type="SUPFAM" id="SSF52047">
    <property type="entry name" value="RNI-like"/>
    <property type="match status" value="1"/>
</dbReference>
<evidence type="ECO:0000313" key="2">
    <source>
        <dbReference type="Proteomes" id="UP000823405"/>
    </source>
</evidence>
<dbReference type="Gene3D" id="3.80.10.10">
    <property type="entry name" value="Ribonuclease Inhibitor"/>
    <property type="match status" value="1"/>
</dbReference>
<dbReference type="InterPro" id="IPR032675">
    <property type="entry name" value="LRR_dom_sf"/>
</dbReference>
<sequence>MPPPPDSEQVFFKACVRLILNNPRLSRFSSMSSSAILQDLQGGVYGDNSALRSLKYLTCNSKDSLIPKWLPPSVTHLNLKTLFGSRYDPFSSASGSQPGRKSKVVHEALESLEVSSIECPAHLTDLLDQAPNLKTLSINGFNNGAFGSSFGTAAPVPEDKSITWPTTQITVLKCRATRAIHANVAGFEGFFTCFPLLVEYHDDMWSHFVSTHLVRHCPLLEVIRMQDSSGASVFGAAPKPQPRRLEFIVSDSVSVLLTGLPKLRVLNIPHEAIAAGNILRRPWVCLDLEEFRCQIAELPFLTKENEMLAQDIRQRETAGATSSAQQQQHLTTNEEKRLLEISERCLSTRRQIMSQLSKLTSLKYLSLSPDFKIGNEIFDNRYNITLVYKSERDGRSYIRYNDVLPDTLQFRLDSGLDQLASLENLEYLSFESMDHQMGTAEIEWIARHFPRLKEMRGLVTENHVGMEPDPENDALVALIRSLRPDIVQRQSFSGY</sequence>
<dbReference type="OrthoDB" id="2426225at2759"/>
<reference evidence="1" key="1">
    <citation type="journal article" date="2020" name="Fungal Divers.">
        <title>Resolving the Mortierellaceae phylogeny through synthesis of multi-gene phylogenetics and phylogenomics.</title>
        <authorList>
            <person name="Vandepol N."/>
            <person name="Liber J."/>
            <person name="Desiro A."/>
            <person name="Na H."/>
            <person name="Kennedy M."/>
            <person name="Barry K."/>
            <person name="Grigoriev I.V."/>
            <person name="Miller A.N."/>
            <person name="O'Donnell K."/>
            <person name="Stajich J.E."/>
            <person name="Bonito G."/>
        </authorList>
    </citation>
    <scope>NUCLEOTIDE SEQUENCE</scope>
    <source>
        <strain evidence="1">NVP60</strain>
    </source>
</reference>
<keyword evidence="2" id="KW-1185">Reference proteome</keyword>
<evidence type="ECO:0000313" key="1">
    <source>
        <dbReference type="EMBL" id="KAG0284282.1"/>
    </source>
</evidence>
<name>A0A9P6QPU1_9FUNG</name>
<dbReference type="AlphaFoldDB" id="A0A9P6QPU1"/>
<proteinExistence type="predicted"/>
<accession>A0A9P6QPU1</accession>